<dbReference type="Proteomes" id="UP000424752">
    <property type="component" value="Chromosome"/>
</dbReference>
<evidence type="ECO:0000313" key="1">
    <source>
        <dbReference type="EMBL" id="MTD28513.1"/>
    </source>
</evidence>
<dbReference type="EMBL" id="CP046509">
    <property type="protein sequence ID" value="QGU86625.1"/>
    <property type="molecule type" value="Genomic_DNA"/>
</dbReference>
<proteinExistence type="predicted"/>
<dbReference type="AlphaFoldDB" id="A0A6I6EFF5"/>
<name>A0A6I6EFF5_9GAMM</name>
<sequence length="329" mass="36260">MTGNTSAPVLPGLPDIGQLDQLFISHPKGDILARIVLGCELYFAPPEDFPAFYADLIWAVGDYYSRYGKYVNRYMLPDDAGSGRIKGDPMPEFWRGLAGKDPDYGLGGGLWFQDRPGYHATSWQVEMMGLPPHEKGLSALFASMPVGNGEGGNRFSELADLVLAWCERLQPVHGSAGFCFTYAVGLKPEPQYTWALLQRCPGIDHSDISMFSVKAGQTWNRIKGVNWLTVLSDPVVAELGGLAAVEAQLAGACRIKPYRGGIIIIAGPVPQPGDRYSGLIPVRYQAAARVTRPVRFEDYQRAFVELPEPFDEKTESLKWIRRFDADGEA</sequence>
<evidence type="ECO:0000313" key="3">
    <source>
        <dbReference type="Proteomes" id="UP000424752"/>
    </source>
</evidence>
<keyword evidence="4" id="KW-1185">Reference proteome</keyword>
<gene>
    <name evidence="1" type="ORF">GK011_16375</name>
    <name evidence="2" type="ORF">GN242_05060</name>
</gene>
<reference evidence="1 4" key="1">
    <citation type="submission" date="2019-11" db="EMBL/GenBank/DDBJ databases">
        <title>Erwinia sp. nov., isolated from feces of birds in Tibet plateau of China.</title>
        <authorList>
            <person name="Ge Y."/>
        </authorList>
    </citation>
    <scope>NUCLEOTIDE SEQUENCE [LARGE SCALE GENOMIC DNA]</scope>
    <source>
        <strain evidence="1 4">J316</strain>
    </source>
</reference>
<dbReference type="InterPro" id="IPR021815">
    <property type="entry name" value="TsiV"/>
</dbReference>
<accession>A0A6I6EFF5</accession>
<reference evidence="2 3" key="2">
    <citation type="submission" date="2019-12" db="EMBL/GenBank/DDBJ databases">
        <title>Erwinia sp. nov., isolated from droppings of birds in the Qinghai-Tiebt plateau of China.</title>
        <authorList>
            <person name="Ge Y."/>
        </authorList>
    </citation>
    <scope>NUCLEOTIDE SEQUENCE [LARGE SCALE GENOMIC DNA]</scope>
    <source>
        <strain evidence="2 3">J780</strain>
    </source>
</reference>
<evidence type="ECO:0000313" key="2">
    <source>
        <dbReference type="EMBL" id="QGU86625.1"/>
    </source>
</evidence>
<dbReference type="Pfam" id="PF11876">
    <property type="entry name" value="TsiV"/>
    <property type="match status" value="1"/>
</dbReference>
<accession>A0A6L6GSD2</accession>
<protein>
    <submittedName>
        <fullName evidence="2">DUF3396 domain-containing protein</fullName>
    </submittedName>
</protein>
<evidence type="ECO:0000313" key="4">
    <source>
        <dbReference type="Proteomes" id="UP000480164"/>
    </source>
</evidence>
<dbReference type="KEGG" id="erwi:GN242_05060"/>
<dbReference type="EMBL" id="WLZX01000007">
    <property type="protein sequence ID" value="MTD28513.1"/>
    <property type="molecule type" value="Genomic_DNA"/>
</dbReference>
<organism evidence="2 3">
    <name type="scientific">Erwinia sorbitola</name>
    <dbReference type="NCBI Taxonomy" id="2681984"/>
    <lineage>
        <taxon>Bacteria</taxon>
        <taxon>Pseudomonadati</taxon>
        <taxon>Pseudomonadota</taxon>
        <taxon>Gammaproteobacteria</taxon>
        <taxon>Enterobacterales</taxon>
        <taxon>Erwiniaceae</taxon>
        <taxon>Erwinia</taxon>
    </lineage>
</organism>
<dbReference type="Proteomes" id="UP000480164">
    <property type="component" value="Unassembled WGS sequence"/>
</dbReference>
<dbReference type="RefSeq" id="WP_154753768.1">
    <property type="nucleotide sequence ID" value="NZ_CP046509.1"/>
</dbReference>